<comment type="caution">
    <text evidence="1">The sequence shown here is derived from an EMBL/GenBank/DDBJ whole genome shotgun (WGS) entry which is preliminary data.</text>
</comment>
<reference evidence="1" key="1">
    <citation type="submission" date="2016-03" db="EMBL/GenBank/DDBJ databases">
        <authorList>
            <person name="Borrel G."/>
            <person name="Mccann A."/>
            <person name="O'Toole P.W."/>
        </authorList>
    </citation>
    <scope>NUCLEOTIDE SEQUENCE</scope>
    <source>
        <strain evidence="1">183</strain>
    </source>
</reference>
<sequence length="110" mass="12081">MKFLALMKINNDGIGNNDEENRKILTEKIIPGLKILESWEADGKLEGGLFHGQRSAVLIVEAESLDELDGMMETLHLNGAFDADIIELQPISDALAKDEEVLKTLDSSDA</sequence>
<organism evidence="1 2">
    <name type="scientific">Candidatus Methanomassiliicoccus intestinalis</name>
    <dbReference type="NCBI Taxonomy" id="1406512"/>
    <lineage>
        <taxon>Archaea</taxon>
        <taxon>Methanobacteriati</taxon>
        <taxon>Thermoplasmatota</taxon>
        <taxon>Thermoplasmata</taxon>
        <taxon>Methanomassiliicoccales</taxon>
        <taxon>Methanomassiliicoccaceae</taxon>
        <taxon>Methanomassiliicoccus</taxon>
    </lineage>
</organism>
<dbReference type="AlphaFoldDB" id="A0A8J8TD23"/>
<accession>A0A8J8TD23</accession>
<evidence type="ECO:0008006" key="3">
    <source>
        <dbReference type="Google" id="ProtNLM"/>
    </source>
</evidence>
<dbReference type="EMBL" id="LVVT01000022">
    <property type="protein sequence ID" value="TQS81531.1"/>
    <property type="molecule type" value="Genomic_DNA"/>
</dbReference>
<evidence type="ECO:0000313" key="2">
    <source>
        <dbReference type="Proteomes" id="UP000752814"/>
    </source>
</evidence>
<dbReference type="Proteomes" id="UP000752814">
    <property type="component" value="Unassembled WGS sequence"/>
</dbReference>
<gene>
    <name evidence="1" type="ORF">A3207_03775</name>
</gene>
<dbReference type="GeneID" id="41322624"/>
<evidence type="ECO:0000313" key="1">
    <source>
        <dbReference type="EMBL" id="TQS81531.1"/>
    </source>
</evidence>
<protein>
    <recommendedName>
        <fullName evidence="3">Muconolactone isomerase domain-containing protein</fullName>
    </recommendedName>
</protein>
<proteinExistence type="predicted"/>
<name>A0A8J8TD23_9ARCH</name>
<dbReference type="RefSeq" id="WP_020448113.1">
    <property type="nucleotide sequence ID" value="NZ_CAYAYA010000022.1"/>
</dbReference>